<dbReference type="OrthoDB" id="9789376at2"/>
<protein>
    <recommendedName>
        <fullName evidence="6">Phospholipase D</fullName>
        <ecNumber evidence="5">3.1.4.4</ecNumber>
    </recommendedName>
    <alternativeName>
        <fullName evidence="11">Choline phosphatase</fullName>
    </alternativeName>
</protein>
<dbReference type="SUPFAM" id="SSF56024">
    <property type="entry name" value="Phospholipase D/nuclease"/>
    <property type="match status" value="2"/>
</dbReference>
<dbReference type="GO" id="GO:0016891">
    <property type="term" value="F:RNA endonuclease activity producing 5'-phosphomonoesters, hydrolytic mechanism"/>
    <property type="evidence" value="ECO:0007669"/>
    <property type="project" value="TreeGrafter"/>
</dbReference>
<dbReference type="PANTHER" id="PTHR43856">
    <property type="entry name" value="CARDIOLIPIN HYDROLASE"/>
    <property type="match status" value="1"/>
</dbReference>
<evidence type="ECO:0000259" key="12">
    <source>
        <dbReference type="PROSITE" id="PS50035"/>
    </source>
</evidence>
<evidence type="ECO:0000256" key="7">
    <source>
        <dbReference type="ARBA" id="ARBA00022525"/>
    </source>
</evidence>
<dbReference type="GO" id="GO:0005576">
    <property type="term" value="C:extracellular region"/>
    <property type="evidence" value="ECO:0007669"/>
    <property type="project" value="UniProtKB-SubCell"/>
</dbReference>
<dbReference type="Pfam" id="PF13091">
    <property type="entry name" value="PLDc_2"/>
    <property type="match status" value="2"/>
</dbReference>
<evidence type="ECO:0000256" key="9">
    <source>
        <dbReference type="ARBA" id="ARBA00022963"/>
    </source>
</evidence>
<evidence type="ECO:0000313" key="13">
    <source>
        <dbReference type="EMBL" id="KRR25997.1"/>
    </source>
</evidence>
<evidence type="ECO:0000256" key="5">
    <source>
        <dbReference type="ARBA" id="ARBA00012027"/>
    </source>
</evidence>
<gene>
    <name evidence="13" type="ORF">CQ13_23575</name>
</gene>
<dbReference type="InterPro" id="IPR001736">
    <property type="entry name" value="PLipase_D/transphosphatidylase"/>
</dbReference>
<dbReference type="InterPro" id="IPR051406">
    <property type="entry name" value="PLD_domain"/>
</dbReference>
<evidence type="ECO:0000256" key="3">
    <source>
        <dbReference type="ARBA" id="ARBA00004613"/>
    </source>
</evidence>
<keyword evidence="8" id="KW-0378">Hydrolase</keyword>
<keyword evidence="10" id="KW-0443">Lipid metabolism</keyword>
<dbReference type="GO" id="GO:0004630">
    <property type="term" value="F:phospholipase D activity"/>
    <property type="evidence" value="ECO:0007669"/>
    <property type="project" value="UniProtKB-EC"/>
</dbReference>
<dbReference type="InterPro" id="IPR025202">
    <property type="entry name" value="PLD-like_dom"/>
</dbReference>
<reference evidence="13 14" key="1">
    <citation type="submission" date="2014-03" db="EMBL/GenBank/DDBJ databases">
        <title>Bradyrhizobium valentinum sp. nov., isolated from effective nodules of Lupinus mariae-josephae, a lupine endemic of basic-lime soils in Eastern Spain.</title>
        <authorList>
            <person name="Duran D."/>
            <person name="Rey L."/>
            <person name="Navarro A."/>
            <person name="Busquets A."/>
            <person name="Imperial J."/>
            <person name="Ruiz-Argueso T."/>
        </authorList>
    </citation>
    <scope>NUCLEOTIDE SEQUENCE [LARGE SCALE GENOMIC DNA]</scope>
    <source>
        <strain evidence="13 14">Ro19</strain>
    </source>
</reference>
<evidence type="ECO:0000256" key="1">
    <source>
        <dbReference type="ARBA" id="ARBA00000798"/>
    </source>
</evidence>
<dbReference type="Proteomes" id="UP000052023">
    <property type="component" value="Unassembled WGS sequence"/>
</dbReference>
<dbReference type="PANTHER" id="PTHR43856:SF1">
    <property type="entry name" value="MITOCHONDRIAL CARDIOLIPIN HYDROLASE"/>
    <property type="match status" value="1"/>
</dbReference>
<organism evidence="13 14">
    <name type="scientific">Bradyrhizobium retamae</name>
    <dbReference type="NCBI Taxonomy" id="1300035"/>
    <lineage>
        <taxon>Bacteria</taxon>
        <taxon>Pseudomonadati</taxon>
        <taxon>Pseudomonadota</taxon>
        <taxon>Alphaproteobacteria</taxon>
        <taxon>Hyphomicrobiales</taxon>
        <taxon>Nitrobacteraceae</taxon>
        <taxon>Bradyrhizobium</taxon>
    </lineage>
</organism>
<dbReference type="PROSITE" id="PS50035">
    <property type="entry name" value="PLD"/>
    <property type="match status" value="1"/>
</dbReference>
<dbReference type="GO" id="GO:0006793">
    <property type="term" value="P:phosphorus metabolic process"/>
    <property type="evidence" value="ECO:0007669"/>
    <property type="project" value="UniProtKB-ARBA"/>
</dbReference>
<keyword evidence="14" id="KW-1185">Reference proteome</keyword>
<evidence type="ECO:0000256" key="10">
    <source>
        <dbReference type="ARBA" id="ARBA00023098"/>
    </source>
</evidence>
<comment type="subcellular location">
    <subcellularLocation>
        <location evidence="3">Secreted</location>
    </subcellularLocation>
</comment>
<evidence type="ECO:0000256" key="4">
    <source>
        <dbReference type="ARBA" id="ARBA00008664"/>
    </source>
</evidence>
<evidence type="ECO:0000256" key="2">
    <source>
        <dbReference type="ARBA" id="ARBA00003145"/>
    </source>
</evidence>
<dbReference type="Gene3D" id="3.30.870.10">
    <property type="entry name" value="Endonuclease Chain A"/>
    <property type="match status" value="2"/>
</dbReference>
<comment type="catalytic activity">
    <reaction evidence="1">
        <text>a 1,2-diacyl-sn-glycero-3-phosphocholine + H2O = a 1,2-diacyl-sn-glycero-3-phosphate + choline + H(+)</text>
        <dbReference type="Rhea" id="RHEA:14445"/>
        <dbReference type="ChEBI" id="CHEBI:15354"/>
        <dbReference type="ChEBI" id="CHEBI:15377"/>
        <dbReference type="ChEBI" id="CHEBI:15378"/>
        <dbReference type="ChEBI" id="CHEBI:57643"/>
        <dbReference type="ChEBI" id="CHEBI:58608"/>
        <dbReference type="EC" id="3.1.4.4"/>
    </reaction>
</comment>
<evidence type="ECO:0000256" key="8">
    <source>
        <dbReference type="ARBA" id="ARBA00022801"/>
    </source>
</evidence>
<dbReference type="AlphaFoldDB" id="A0A0R3N7N9"/>
<dbReference type="GO" id="GO:0016042">
    <property type="term" value="P:lipid catabolic process"/>
    <property type="evidence" value="ECO:0007669"/>
    <property type="project" value="UniProtKB-KW"/>
</dbReference>
<keyword evidence="9" id="KW-0442">Lipid degradation</keyword>
<evidence type="ECO:0000256" key="11">
    <source>
        <dbReference type="ARBA" id="ARBA00029594"/>
    </source>
</evidence>
<comment type="function">
    <text evidence="2">Could be a virulence factor.</text>
</comment>
<dbReference type="EC" id="3.1.4.4" evidence="5"/>
<evidence type="ECO:0000313" key="14">
    <source>
        <dbReference type="Proteomes" id="UP000052023"/>
    </source>
</evidence>
<name>A0A0R3N7N9_9BRAD</name>
<feature type="domain" description="PLD phosphodiesterase" evidence="12">
    <location>
        <begin position="479"/>
        <end position="510"/>
    </location>
</feature>
<comment type="caution">
    <text evidence="13">The sequence shown here is derived from an EMBL/GenBank/DDBJ whole genome shotgun (WGS) entry which is preliminary data.</text>
</comment>
<proteinExistence type="inferred from homology"/>
<evidence type="ECO:0000256" key="6">
    <source>
        <dbReference type="ARBA" id="ARBA00018392"/>
    </source>
</evidence>
<keyword evidence="7" id="KW-0964">Secreted</keyword>
<accession>A0A0R3N7N9</accession>
<dbReference type="EMBL" id="LLYA01000135">
    <property type="protein sequence ID" value="KRR25997.1"/>
    <property type="molecule type" value="Genomic_DNA"/>
</dbReference>
<sequence>MSLDRKSGEILQRQFASMGVGMSEIHLKVFSNADDVHLVWTHADDIPGCLGFAIECRRGDAEPKYLSNRVGFEDDVEVDGDGNQFTSRSSQIWPFQRYDWTDHAADLGDVIAYRVVARVVGADGKLHDGPSSEWSRTLTLSADCGDGVSVHFNRGYVLSQFMARYMKRKGITLAELKETAVIVSQEVDREARAFLGGTLRETMLQMMAEVADDDRLELHAALYELSDEELVDGLVAIGGRAHVVLANGSVEVEGEDENEEARARLTDAGVVVHDRFLAPRALAHNKFVVLGRRAAGGFKPEKVWTGSTNWTPTGLCTQLNNGIMLIHEELAERFEAQFQLLAEAGDVVSDELLASNNRPKRGIPLGDATVDSWFTKLSGEIDIEELVDLVTNAKQGVLFVMFQPGNEPVRTLLRMQEEKNLYVRGVATQFTSTGAEEFKLLKQNPEDFFLDSAQATGVRNTVGEWAVEGTAAEFRANIGHAITHSKMIVIDPFGDDPIAVMGSHNFSKSASGKNDENFLVIRGHREIAMHYSINAMQTYSHYRWRAYLEEAAREHRDPFQFLSRNPNWQRRRKTGETKRMLAFWMPEG</sequence>
<dbReference type="RefSeq" id="WP_057843879.1">
    <property type="nucleotide sequence ID" value="NZ_LLYA01000135.1"/>
</dbReference>
<comment type="similarity">
    <text evidence="4">Belongs to the phospholipase D family.</text>
</comment>